<sequence>MSIDRQWDIYLEQRGITPRAEVVPDHACQVFEGASEAASGRAELDAARELVENLLRTADES</sequence>
<dbReference type="EMBL" id="JAAYSN010000159">
    <property type="protein sequence ID" value="NLP39289.1"/>
    <property type="molecule type" value="Genomic_DNA"/>
</dbReference>
<comment type="caution">
    <text evidence="1">The sequence shown here is derived from an EMBL/GenBank/DDBJ whole genome shotgun (WGS) entry which is preliminary data.</text>
</comment>
<proteinExistence type="predicted"/>
<organism evidence="1 2">
    <name type="scientific">Corynebacterium pollutisoli</name>
    <dbReference type="NCBI Taxonomy" id="1610489"/>
    <lineage>
        <taxon>Bacteria</taxon>
        <taxon>Bacillati</taxon>
        <taxon>Actinomycetota</taxon>
        <taxon>Actinomycetes</taxon>
        <taxon>Mycobacteriales</taxon>
        <taxon>Corynebacteriaceae</taxon>
        <taxon>Corynebacterium</taxon>
    </lineage>
</organism>
<reference evidence="1 2" key="1">
    <citation type="journal article" date="2020" name="Biotechnol. Biofuels">
        <title>New insights from the biogas microbiome by comprehensive genome-resolved metagenomics of nearly 1600 species originating from multiple anaerobic digesters.</title>
        <authorList>
            <person name="Campanaro S."/>
            <person name="Treu L."/>
            <person name="Rodriguez-R L.M."/>
            <person name="Kovalovszki A."/>
            <person name="Ziels R.M."/>
            <person name="Maus I."/>
            <person name="Zhu X."/>
            <person name="Kougias P.G."/>
            <person name="Basile A."/>
            <person name="Luo G."/>
            <person name="Schluter A."/>
            <person name="Konstantinidis K.T."/>
            <person name="Angelidaki I."/>
        </authorList>
    </citation>
    <scope>NUCLEOTIDE SEQUENCE [LARGE SCALE GENOMIC DNA]</scope>
    <source>
        <strain evidence="1">AS23ysBPME_344</strain>
    </source>
</reference>
<evidence type="ECO:0000313" key="1">
    <source>
        <dbReference type="EMBL" id="NLP39289.1"/>
    </source>
</evidence>
<gene>
    <name evidence="1" type="ORF">GX356_06170</name>
</gene>
<accession>A0A7X8MVW0</accession>
<name>A0A7X8MVW0_9CORY</name>
<dbReference type="AlphaFoldDB" id="A0A7X8MVW0"/>
<evidence type="ECO:0000313" key="2">
    <source>
        <dbReference type="Proteomes" id="UP000568696"/>
    </source>
</evidence>
<protein>
    <submittedName>
        <fullName evidence="1">Uncharacterized protein</fullName>
    </submittedName>
</protein>
<dbReference type="Proteomes" id="UP000568696">
    <property type="component" value="Unassembled WGS sequence"/>
</dbReference>